<protein>
    <submittedName>
        <fullName evidence="1">Uncharacterized protein</fullName>
    </submittedName>
</protein>
<evidence type="ECO:0000313" key="1">
    <source>
        <dbReference type="EMBL" id="KAI9900812.1"/>
    </source>
</evidence>
<dbReference type="Proteomes" id="UP001163324">
    <property type="component" value="Chromosome 4"/>
</dbReference>
<reference evidence="1" key="1">
    <citation type="submission" date="2022-10" db="EMBL/GenBank/DDBJ databases">
        <title>Complete Genome of Trichothecium roseum strain YXFP-22015, a Plant Pathogen Isolated from Citrus.</title>
        <authorList>
            <person name="Wang Y."/>
            <person name="Zhu L."/>
        </authorList>
    </citation>
    <scope>NUCLEOTIDE SEQUENCE</scope>
    <source>
        <strain evidence="1">YXFP-22015</strain>
    </source>
</reference>
<dbReference type="EMBL" id="CM047943">
    <property type="protein sequence ID" value="KAI9900812.1"/>
    <property type="molecule type" value="Genomic_DNA"/>
</dbReference>
<comment type="caution">
    <text evidence="1">The sequence shown here is derived from an EMBL/GenBank/DDBJ whole genome shotgun (WGS) entry which is preliminary data.</text>
</comment>
<sequence>MASNVPLLDPSIFDSLKASIEEESQVRDTLTQIIQRLERTVAATQAELTRVHSTPSGEPWIQLCANVEARIKEQVAIVGELGAVASKHPYYKYNGKWTKTMREAVSTALFCRWLGGLRREGEPSEPGSLATIQEIGQLYNVPVNVHDQDVFHITLEEYLLAITDLTPELARLATNSVTLGDFSTPLTISGFIKDLFAGFQLLNLKNDILRRRVDAVKYDVKRVEDVVYDLSLRGLIKKAGDDAEMKSA</sequence>
<organism evidence="1 2">
    <name type="scientific">Trichothecium roseum</name>
    <dbReference type="NCBI Taxonomy" id="47278"/>
    <lineage>
        <taxon>Eukaryota</taxon>
        <taxon>Fungi</taxon>
        <taxon>Dikarya</taxon>
        <taxon>Ascomycota</taxon>
        <taxon>Pezizomycotina</taxon>
        <taxon>Sordariomycetes</taxon>
        <taxon>Hypocreomycetidae</taxon>
        <taxon>Hypocreales</taxon>
        <taxon>Hypocreales incertae sedis</taxon>
        <taxon>Trichothecium</taxon>
    </lineage>
</organism>
<gene>
    <name evidence="1" type="ORF">N3K66_005074</name>
</gene>
<keyword evidence="2" id="KW-1185">Reference proteome</keyword>
<accession>A0ACC0V3D7</accession>
<name>A0ACC0V3D7_9HYPO</name>
<evidence type="ECO:0000313" key="2">
    <source>
        <dbReference type="Proteomes" id="UP001163324"/>
    </source>
</evidence>
<proteinExistence type="predicted"/>